<dbReference type="Proteomes" id="UP000326759">
    <property type="component" value="Unassembled WGS sequence"/>
</dbReference>
<evidence type="ECO:0000259" key="8">
    <source>
        <dbReference type="PROSITE" id="PS50056"/>
    </source>
</evidence>
<dbReference type="InterPro" id="IPR051281">
    <property type="entry name" value="Dual-spec_lipid-protein_phosph"/>
</dbReference>
<dbReference type="EMBL" id="SEYY01003188">
    <property type="protein sequence ID" value="KAB7504423.1"/>
    <property type="molecule type" value="Genomic_DNA"/>
</dbReference>
<dbReference type="InterPro" id="IPR000387">
    <property type="entry name" value="Tyr_Pase_dom"/>
</dbReference>
<dbReference type="OrthoDB" id="16692at2759"/>
<proteinExistence type="predicted"/>
<dbReference type="SUPFAM" id="SSF81324">
    <property type="entry name" value="Voltage-gated potassium channels"/>
    <property type="match status" value="1"/>
</dbReference>
<organism evidence="10 11">
    <name type="scientific">Armadillidium nasatum</name>
    <dbReference type="NCBI Taxonomy" id="96803"/>
    <lineage>
        <taxon>Eukaryota</taxon>
        <taxon>Metazoa</taxon>
        <taxon>Ecdysozoa</taxon>
        <taxon>Arthropoda</taxon>
        <taxon>Crustacea</taxon>
        <taxon>Multicrustacea</taxon>
        <taxon>Malacostraca</taxon>
        <taxon>Eumalacostraca</taxon>
        <taxon>Peracarida</taxon>
        <taxon>Isopoda</taxon>
        <taxon>Oniscidea</taxon>
        <taxon>Crinocheta</taxon>
        <taxon>Armadillidiidae</taxon>
        <taxon>Armadillidium</taxon>
    </lineage>
</organism>
<evidence type="ECO:0000256" key="6">
    <source>
        <dbReference type="SAM" id="MobiDB-lite"/>
    </source>
</evidence>
<keyword evidence="11" id="KW-1185">Reference proteome</keyword>
<dbReference type="SUPFAM" id="SSF52799">
    <property type="entry name" value="(Phosphotyrosine protein) phosphatases II"/>
    <property type="match status" value="1"/>
</dbReference>
<dbReference type="PANTHER" id="PTHR12305:SF60">
    <property type="entry name" value="PHOSPHATIDYLINOSITOL 3,4,5-TRISPHOSPHATE 3-PHOSPHATASE TPTE2-RELATED"/>
    <property type="match status" value="1"/>
</dbReference>
<dbReference type="GO" id="GO:0005829">
    <property type="term" value="C:cytosol"/>
    <property type="evidence" value="ECO:0007669"/>
    <property type="project" value="TreeGrafter"/>
</dbReference>
<dbReference type="PROSITE" id="PS00383">
    <property type="entry name" value="TYR_PHOSPHATASE_1"/>
    <property type="match status" value="1"/>
</dbReference>
<evidence type="ECO:0000256" key="4">
    <source>
        <dbReference type="ARBA" id="ARBA00022989"/>
    </source>
</evidence>
<reference evidence="10 11" key="1">
    <citation type="journal article" date="2019" name="PLoS Biol.">
        <title>Sex chromosomes control vertical transmission of feminizing Wolbachia symbionts in an isopod.</title>
        <authorList>
            <person name="Becking T."/>
            <person name="Chebbi M.A."/>
            <person name="Giraud I."/>
            <person name="Moumen B."/>
            <person name="Laverre T."/>
            <person name="Caubet Y."/>
            <person name="Peccoud J."/>
            <person name="Gilbert C."/>
            <person name="Cordaux R."/>
        </authorList>
    </citation>
    <scope>NUCLEOTIDE SEQUENCE [LARGE SCALE GENOMIC DNA]</scope>
    <source>
        <strain evidence="10">ANa2</strain>
        <tissue evidence="10">Whole body excluding digestive tract and cuticle</tissue>
    </source>
</reference>
<comment type="caution">
    <text evidence="10">The sequence shown here is derived from an EMBL/GenBank/DDBJ whole genome shotgun (WGS) entry which is preliminary data.</text>
</comment>
<dbReference type="Pfam" id="PF00520">
    <property type="entry name" value="Ion_trans"/>
    <property type="match status" value="1"/>
</dbReference>
<evidence type="ECO:0000256" key="2">
    <source>
        <dbReference type="ARBA" id="ARBA00022692"/>
    </source>
</evidence>
<sequence length="527" mass="60599">MFEISYHRFNGYNTNKNSSLDAKSENGTPTAVHFPANEKDLEAFRPSEEEAQDSGCDGEVKLRRGSADGESVGSAETRRQRDLFSIATSFYEYDAEEHELDDELGFIDPSNPPVKGCNHRYLKWRTRRIVEHFLVRVLTTMFIVIDMVVLIVDLLNNSTTADDPLEYCSLAFSTYFVIEVLLRIFGLGWWTYFSKWYNALDFIIVMATFILSVLMVIIEDMDSNPANLLVILRLIRLVRIMRLFWQRRHIQVGARQFISQNKRRFQKDGFDLDLTYVAPRIIAMSFPSSGRIAMYRNDIKEVARFLNTKHKDHYRVYNLCSERHYDVRYFNGSVRRFTVDDHNVPSLKEMLEFSEDVRSWLSEDEKNVIAVHCKGGKGRTGTMICVVLIDTGLFKNAAQCLGYFGDRRTDKNAGDKFQGVETPSQSRYVGYYEQIVNIGRILPPETTSHISAFTITGISNIGHKDGSDFSISVKSRFHTVPYEASLHSKFNCKVKKVNIDEIYVELLNKPLVKGDTKVMFLSHNVSI</sequence>
<evidence type="ECO:0000313" key="11">
    <source>
        <dbReference type="Proteomes" id="UP000326759"/>
    </source>
</evidence>
<evidence type="ECO:0000259" key="9">
    <source>
        <dbReference type="PROSITE" id="PS51181"/>
    </source>
</evidence>
<dbReference type="InterPro" id="IPR045102">
    <property type="entry name" value="PTP_VSP_TPTE"/>
</dbReference>
<feature type="region of interest" description="Disordered" evidence="6">
    <location>
        <begin position="15"/>
        <end position="74"/>
    </location>
</feature>
<dbReference type="GO" id="GO:0005216">
    <property type="term" value="F:monoatomic ion channel activity"/>
    <property type="evidence" value="ECO:0007669"/>
    <property type="project" value="InterPro"/>
</dbReference>
<dbReference type="Gene3D" id="2.60.40.1110">
    <property type="match status" value="1"/>
</dbReference>
<feature type="domain" description="Phosphatase tensin-type" evidence="9">
    <location>
        <begin position="263"/>
        <end position="439"/>
    </location>
</feature>
<dbReference type="InterPro" id="IPR029023">
    <property type="entry name" value="Tensin_phosphatase"/>
</dbReference>
<feature type="compositionally biased region" description="Basic and acidic residues" evidence="6">
    <location>
        <begin position="36"/>
        <end position="48"/>
    </location>
</feature>
<dbReference type="InterPro" id="IPR027359">
    <property type="entry name" value="Volt_channel_dom_sf"/>
</dbReference>
<keyword evidence="5 7" id="KW-0472">Membrane</keyword>
<keyword evidence="4 7" id="KW-1133">Transmembrane helix</keyword>
<feature type="transmembrane region" description="Helical" evidence="7">
    <location>
        <begin position="172"/>
        <end position="192"/>
    </location>
</feature>
<keyword evidence="3" id="KW-0378">Hydrolase</keyword>
<feature type="domain" description="Tyrosine specific protein phosphatases" evidence="8">
    <location>
        <begin position="348"/>
        <end position="393"/>
    </location>
</feature>
<evidence type="ECO:0000313" key="10">
    <source>
        <dbReference type="EMBL" id="KAB7504423.1"/>
    </source>
</evidence>
<dbReference type="Gene3D" id="3.90.190.10">
    <property type="entry name" value="Protein tyrosine phosphatase superfamily"/>
    <property type="match status" value="1"/>
</dbReference>
<protein>
    <submittedName>
        <fullName evidence="10">Phosphatidylinositol 3,4,5-trisphosphate 3-phosphatase TPTE2</fullName>
    </submittedName>
</protein>
<dbReference type="Gene3D" id="1.20.120.350">
    <property type="entry name" value="Voltage-gated potassium channels. Chain C"/>
    <property type="match status" value="1"/>
</dbReference>
<feature type="transmembrane region" description="Helical" evidence="7">
    <location>
        <begin position="133"/>
        <end position="152"/>
    </location>
</feature>
<dbReference type="InterPro" id="IPR016130">
    <property type="entry name" value="Tyr_Pase_AS"/>
</dbReference>
<keyword evidence="2 7" id="KW-0812">Transmembrane</keyword>
<feature type="transmembrane region" description="Helical" evidence="7">
    <location>
        <begin position="199"/>
        <end position="218"/>
    </location>
</feature>
<dbReference type="PROSITE" id="PS51181">
    <property type="entry name" value="PPASE_TENSIN"/>
    <property type="match status" value="1"/>
</dbReference>
<dbReference type="PANTHER" id="PTHR12305">
    <property type="entry name" value="PHOSPHATASE WITH HOMOLOGY TO TENSIN"/>
    <property type="match status" value="1"/>
</dbReference>
<dbReference type="AlphaFoldDB" id="A0A5N5TCM6"/>
<accession>A0A5N5TCM6</accession>
<feature type="compositionally biased region" description="Basic and acidic residues" evidence="6">
    <location>
        <begin position="58"/>
        <end position="67"/>
    </location>
</feature>
<evidence type="ECO:0000256" key="7">
    <source>
        <dbReference type="SAM" id="Phobius"/>
    </source>
</evidence>
<name>A0A5N5TCM6_9CRUS</name>
<dbReference type="PROSITE" id="PS50056">
    <property type="entry name" value="TYR_PHOSPHATASE_2"/>
    <property type="match status" value="1"/>
</dbReference>
<gene>
    <name evidence="10" type="primary">TPTE2</name>
    <name evidence="10" type="ORF">Anas_03273</name>
</gene>
<comment type="subcellular location">
    <subcellularLocation>
        <location evidence="1">Membrane</location>
        <topology evidence="1">Multi-pass membrane protein</topology>
    </subcellularLocation>
</comment>
<dbReference type="Pfam" id="PF22785">
    <property type="entry name" value="Tc-R-P"/>
    <property type="match status" value="1"/>
</dbReference>
<dbReference type="GO" id="GO:0016020">
    <property type="term" value="C:membrane"/>
    <property type="evidence" value="ECO:0007669"/>
    <property type="project" value="UniProtKB-SubCell"/>
</dbReference>
<dbReference type="GO" id="GO:0016314">
    <property type="term" value="F:phosphatidylinositol-3,4,5-trisphosphate 3-phosphatase activity"/>
    <property type="evidence" value="ECO:0007669"/>
    <property type="project" value="TreeGrafter"/>
</dbReference>
<dbReference type="InterPro" id="IPR005821">
    <property type="entry name" value="Ion_trans_dom"/>
</dbReference>
<evidence type="ECO:0000256" key="3">
    <source>
        <dbReference type="ARBA" id="ARBA00022801"/>
    </source>
</evidence>
<dbReference type="InterPro" id="IPR029021">
    <property type="entry name" value="Prot-tyrosine_phosphatase-like"/>
</dbReference>
<evidence type="ECO:0000256" key="1">
    <source>
        <dbReference type="ARBA" id="ARBA00004141"/>
    </source>
</evidence>
<feature type="compositionally biased region" description="Polar residues" evidence="6">
    <location>
        <begin position="15"/>
        <end position="29"/>
    </location>
</feature>
<dbReference type="CDD" id="cd14510">
    <property type="entry name" value="PTP_VSP_TPTE"/>
    <property type="match status" value="1"/>
</dbReference>
<evidence type="ECO:0000256" key="5">
    <source>
        <dbReference type="ARBA" id="ARBA00023136"/>
    </source>
</evidence>